<evidence type="ECO:0000256" key="4">
    <source>
        <dbReference type="ARBA" id="ARBA00022729"/>
    </source>
</evidence>
<keyword evidence="9" id="KW-0106">Calcium</keyword>
<evidence type="ECO:0000256" key="6">
    <source>
        <dbReference type="ARBA" id="ARBA00022737"/>
    </source>
</evidence>
<dbReference type="InterPro" id="IPR009033">
    <property type="entry name" value="Calreticulin/calnexin_P_dom_sf"/>
</dbReference>
<feature type="binding site" evidence="12">
    <location>
        <position position="110"/>
    </location>
    <ligand>
        <name>an alpha-D-glucoside</name>
        <dbReference type="ChEBI" id="CHEBI:22390"/>
    </ligand>
</feature>
<evidence type="ECO:0000256" key="14">
    <source>
        <dbReference type="RuleBase" id="RU362126"/>
    </source>
</evidence>
<dbReference type="GO" id="GO:0005789">
    <property type="term" value="C:endoplasmic reticulum membrane"/>
    <property type="evidence" value="ECO:0007669"/>
    <property type="project" value="TreeGrafter"/>
</dbReference>
<evidence type="ECO:0000256" key="1">
    <source>
        <dbReference type="ARBA" id="ARBA00004319"/>
    </source>
</evidence>
<feature type="region of interest" description="Disordered" evidence="15">
    <location>
        <begin position="234"/>
        <end position="267"/>
    </location>
</feature>
<dbReference type="FunFam" id="2.60.120.200:FF:000018">
    <property type="entry name" value="Calreticulin 1b"/>
    <property type="match status" value="1"/>
</dbReference>
<feature type="binding site" evidence="12">
    <location>
        <position position="131"/>
    </location>
    <ligand>
        <name>an alpha-D-glucoside</name>
        <dbReference type="ChEBI" id="CHEBI:22390"/>
    </ligand>
</feature>
<dbReference type="InterPro" id="IPR013320">
    <property type="entry name" value="ConA-like_dom_sf"/>
</dbReference>
<dbReference type="GO" id="GO:0051082">
    <property type="term" value="F:unfolded protein binding"/>
    <property type="evidence" value="ECO:0007669"/>
    <property type="project" value="InterPro"/>
</dbReference>
<dbReference type="Pfam" id="PF00262">
    <property type="entry name" value="Calreticulin"/>
    <property type="match status" value="2"/>
</dbReference>
<feature type="signal peptide" evidence="14">
    <location>
        <begin position="1"/>
        <end position="18"/>
    </location>
</feature>
<keyword evidence="6" id="KW-0677">Repeat</keyword>
<feature type="binding site" evidence="12">
    <location>
        <position position="138"/>
    </location>
    <ligand>
        <name>an alpha-D-glucoside</name>
        <dbReference type="ChEBI" id="CHEBI:22390"/>
    </ligand>
</feature>
<reference evidence="16" key="1">
    <citation type="submission" date="2021-01" db="EMBL/GenBank/DDBJ databases">
        <authorList>
            <person name="Corre E."/>
            <person name="Pelletier E."/>
            <person name="Niang G."/>
            <person name="Scheremetjew M."/>
            <person name="Finn R."/>
            <person name="Kale V."/>
            <person name="Holt S."/>
            <person name="Cochrane G."/>
            <person name="Meng A."/>
            <person name="Brown T."/>
            <person name="Cohen L."/>
        </authorList>
    </citation>
    <scope>NUCLEOTIDE SEQUENCE</scope>
    <source>
        <strain evidence="16">CCMP127</strain>
    </source>
</reference>
<dbReference type="GO" id="GO:0005788">
    <property type="term" value="C:endoplasmic reticulum lumen"/>
    <property type="evidence" value="ECO:0007669"/>
    <property type="project" value="UniProtKB-SubCell"/>
</dbReference>
<dbReference type="PROSITE" id="PS00804">
    <property type="entry name" value="CALRETICULIN_2"/>
    <property type="match status" value="1"/>
</dbReference>
<evidence type="ECO:0000313" key="16">
    <source>
        <dbReference type="EMBL" id="CAE0421923.1"/>
    </source>
</evidence>
<keyword evidence="10 11" id="KW-0143">Chaperone</keyword>
<comment type="similarity">
    <text evidence="2 11 14">Belongs to the calreticulin family.</text>
</comment>
<feature type="compositionally biased region" description="Basic and acidic residues" evidence="15">
    <location>
        <begin position="234"/>
        <end position="257"/>
    </location>
</feature>
<feature type="region of interest" description="Disordered" evidence="15">
    <location>
        <begin position="369"/>
        <end position="395"/>
    </location>
</feature>
<gene>
    <name evidence="16" type="ORF">ACOF00016_LOCUS18537</name>
</gene>
<dbReference type="PROSITE" id="PS00803">
    <property type="entry name" value="CALRETICULIN_1"/>
    <property type="match status" value="1"/>
</dbReference>
<keyword evidence="7 11" id="KW-0256">Endoplasmic reticulum</keyword>
<dbReference type="Gene3D" id="2.60.120.200">
    <property type="match status" value="1"/>
</dbReference>
<evidence type="ECO:0000256" key="7">
    <source>
        <dbReference type="ARBA" id="ARBA00022824"/>
    </source>
</evidence>
<keyword evidence="13" id="KW-1015">Disulfide bond</keyword>
<feature type="compositionally biased region" description="Acidic residues" evidence="15">
    <location>
        <begin position="379"/>
        <end position="395"/>
    </location>
</feature>
<evidence type="ECO:0000256" key="9">
    <source>
        <dbReference type="ARBA" id="ARBA00022837"/>
    </source>
</evidence>
<dbReference type="EMBL" id="HBIM01024975">
    <property type="protein sequence ID" value="CAE0421923.1"/>
    <property type="molecule type" value="Transcribed_RNA"/>
</dbReference>
<dbReference type="PANTHER" id="PTHR11073">
    <property type="entry name" value="CALRETICULIN AND CALNEXIN"/>
    <property type="match status" value="1"/>
</dbReference>
<evidence type="ECO:0000256" key="8">
    <source>
        <dbReference type="ARBA" id="ARBA00022833"/>
    </source>
</evidence>
<evidence type="ECO:0000256" key="5">
    <source>
        <dbReference type="ARBA" id="ARBA00022734"/>
    </source>
</evidence>
<feature type="binding site" evidence="12">
    <location>
        <position position="112"/>
    </location>
    <ligand>
        <name>an alpha-D-glucoside</name>
        <dbReference type="ChEBI" id="CHEBI:22390"/>
    </ligand>
</feature>
<dbReference type="SUPFAM" id="SSF49899">
    <property type="entry name" value="Concanavalin A-like lectins/glucanases"/>
    <property type="match status" value="1"/>
</dbReference>
<dbReference type="PRINTS" id="PR00626">
    <property type="entry name" value="CALRETICULIN"/>
</dbReference>
<evidence type="ECO:0000256" key="2">
    <source>
        <dbReference type="ARBA" id="ARBA00010983"/>
    </source>
</evidence>
<evidence type="ECO:0000256" key="11">
    <source>
        <dbReference type="PIRNR" id="PIRNR002356"/>
    </source>
</evidence>
<feature type="compositionally biased region" description="Acidic residues" evidence="15">
    <location>
        <begin position="258"/>
        <end position="267"/>
    </location>
</feature>
<dbReference type="Gene3D" id="2.10.250.10">
    <property type="entry name" value="Calreticulin/calnexin, P domain"/>
    <property type="match status" value="1"/>
</dbReference>
<keyword evidence="5" id="KW-0430">Lectin</keyword>
<dbReference type="InterPro" id="IPR009169">
    <property type="entry name" value="Calreticulin"/>
</dbReference>
<evidence type="ECO:0000256" key="15">
    <source>
        <dbReference type="SAM" id="MobiDB-lite"/>
    </source>
</evidence>
<dbReference type="AlphaFoldDB" id="A0A7S3LFG2"/>
<feature type="compositionally biased region" description="Basic and acidic residues" evidence="15">
    <location>
        <begin position="369"/>
        <end position="378"/>
    </location>
</feature>
<dbReference type="GO" id="GO:0030246">
    <property type="term" value="F:carbohydrate binding"/>
    <property type="evidence" value="ECO:0007669"/>
    <property type="project" value="UniProtKB-KW"/>
</dbReference>
<feature type="chain" id="PRO_5031603030" description="Calreticulin" evidence="14">
    <location>
        <begin position="19"/>
        <end position="406"/>
    </location>
</feature>
<sequence length="406" mass="46447">MKFSTLAILAAISTPVAAEIYFKEQFNDEGWKKRWTESTKWRSKEEMGTWKHTAGQWYADEADKGIQTGEDARFYGISAPMSKPFVSGDKELVLQYSVKHEQNLDCGGAYIKLLPGGKKFPTAEFGGDTPYAVMFGPDICGSSNKKTHVILHSDKKDDNLLIKKEVPTESDDLTHLYTLVVRPDNTFEVFVDDKSVRSGKLDDEFNFLEPEEILDPEAKKPDDWVDEAKIVDPADKKPDGWDDIPKEIADPEAKKPEDWDDEDDGEWEAPMIDNPEYKGEWKPKMIDNPDYKGKWVHPKIKNPAYAYDPNMYKVCGGEGCTHVGFELWQVKTGTLFDDIIVTDSLEEAREFAKETFFKKKEGEKEMYDKIQEEKRAKEEEEMAGMEGMEDMDFGDMGDLDGMYDEF</sequence>
<name>A0A7S3LFG2_9STRA</name>
<evidence type="ECO:0000256" key="13">
    <source>
        <dbReference type="PIRSR" id="PIRSR002356-3"/>
    </source>
</evidence>
<dbReference type="PANTHER" id="PTHR11073:SF2">
    <property type="entry name" value="CALRETICULIN"/>
    <property type="match status" value="1"/>
</dbReference>
<keyword evidence="3" id="KW-0479">Metal-binding</keyword>
<dbReference type="GO" id="GO:0036503">
    <property type="term" value="P:ERAD pathway"/>
    <property type="evidence" value="ECO:0007669"/>
    <property type="project" value="TreeGrafter"/>
</dbReference>
<keyword evidence="8" id="KW-0862">Zinc</keyword>
<evidence type="ECO:0000256" key="12">
    <source>
        <dbReference type="PIRSR" id="PIRSR002356-1"/>
    </source>
</evidence>
<dbReference type="InterPro" id="IPR001580">
    <property type="entry name" value="Calret/calnex"/>
</dbReference>
<keyword evidence="4 14" id="KW-0732">Signal</keyword>
<dbReference type="GO" id="GO:0006457">
    <property type="term" value="P:protein folding"/>
    <property type="evidence" value="ECO:0007669"/>
    <property type="project" value="InterPro"/>
</dbReference>
<proteinExistence type="inferred from homology"/>
<dbReference type="PIRSF" id="PIRSF002356">
    <property type="entry name" value="Calreticulin"/>
    <property type="match status" value="1"/>
</dbReference>
<evidence type="ECO:0000256" key="3">
    <source>
        <dbReference type="ARBA" id="ARBA00022723"/>
    </source>
</evidence>
<feature type="disulfide bond" evidence="13">
    <location>
        <begin position="106"/>
        <end position="140"/>
    </location>
</feature>
<dbReference type="GO" id="GO:0005509">
    <property type="term" value="F:calcium ion binding"/>
    <property type="evidence" value="ECO:0007669"/>
    <property type="project" value="InterPro"/>
</dbReference>
<dbReference type="PROSITE" id="PS00805">
    <property type="entry name" value="CALRETICULIN_REPEAT"/>
    <property type="match status" value="1"/>
</dbReference>
<accession>A0A7S3LFG2</accession>
<dbReference type="InterPro" id="IPR018124">
    <property type="entry name" value="Calret/calnex_CS"/>
</dbReference>
<dbReference type="SUPFAM" id="SSF63887">
    <property type="entry name" value="P-domain of calnexin/calreticulin"/>
    <property type="match status" value="1"/>
</dbReference>
<organism evidence="16">
    <name type="scientific">Amphora coffeiformis</name>
    <dbReference type="NCBI Taxonomy" id="265554"/>
    <lineage>
        <taxon>Eukaryota</taxon>
        <taxon>Sar</taxon>
        <taxon>Stramenopiles</taxon>
        <taxon>Ochrophyta</taxon>
        <taxon>Bacillariophyta</taxon>
        <taxon>Bacillariophyceae</taxon>
        <taxon>Bacillariophycidae</taxon>
        <taxon>Thalassiophysales</taxon>
        <taxon>Catenulaceae</taxon>
        <taxon>Amphora</taxon>
    </lineage>
</organism>
<protein>
    <recommendedName>
        <fullName evidence="11">Calreticulin</fullName>
    </recommendedName>
</protein>
<feature type="binding site" evidence="12">
    <location>
        <position position="326"/>
    </location>
    <ligand>
        <name>an alpha-D-glucoside</name>
        <dbReference type="ChEBI" id="CHEBI:22390"/>
    </ligand>
</feature>
<dbReference type="FunFam" id="2.10.250.10:FF:000002">
    <property type="entry name" value="Calreticulin"/>
    <property type="match status" value="1"/>
</dbReference>
<evidence type="ECO:0000256" key="10">
    <source>
        <dbReference type="ARBA" id="ARBA00023186"/>
    </source>
</evidence>
<comment type="subcellular location">
    <subcellularLocation>
        <location evidence="1 11">Endoplasmic reticulum lumen</location>
    </subcellularLocation>
</comment>